<dbReference type="InterPro" id="IPR010399">
    <property type="entry name" value="Tify_dom"/>
</dbReference>
<dbReference type="PROSITE" id="PS00344">
    <property type="entry name" value="GATA_ZN_FINGER_1"/>
    <property type="match status" value="1"/>
</dbReference>
<dbReference type="SMART" id="SM00979">
    <property type="entry name" value="TIFY"/>
    <property type="match status" value="1"/>
</dbReference>
<dbReference type="GO" id="GO:0006355">
    <property type="term" value="P:regulation of DNA-templated transcription"/>
    <property type="evidence" value="ECO:0007669"/>
    <property type="project" value="InterPro"/>
</dbReference>
<dbReference type="PROSITE" id="PS51017">
    <property type="entry name" value="CCT"/>
    <property type="match status" value="1"/>
</dbReference>
<keyword evidence="6" id="KW-0862">Zinc</keyword>
<evidence type="ECO:0000256" key="12">
    <source>
        <dbReference type="PROSITE-ProRule" id="PRU00357"/>
    </source>
</evidence>
<evidence type="ECO:0000256" key="8">
    <source>
        <dbReference type="ARBA" id="ARBA00023125"/>
    </source>
</evidence>
<evidence type="ECO:0000256" key="1">
    <source>
        <dbReference type="ARBA" id="ARBA00002206"/>
    </source>
</evidence>
<organism evidence="16 17">
    <name type="scientific">Papaver somniferum</name>
    <name type="common">Opium poppy</name>
    <dbReference type="NCBI Taxonomy" id="3469"/>
    <lineage>
        <taxon>Eukaryota</taxon>
        <taxon>Viridiplantae</taxon>
        <taxon>Streptophyta</taxon>
        <taxon>Embryophyta</taxon>
        <taxon>Tracheophyta</taxon>
        <taxon>Spermatophyta</taxon>
        <taxon>Magnoliopsida</taxon>
        <taxon>Ranunculales</taxon>
        <taxon>Papaveraceae</taxon>
        <taxon>Papaveroideae</taxon>
        <taxon>Papaver</taxon>
    </lineage>
</organism>
<keyword evidence="4" id="KW-0479">Metal-binding</keyword>
<dbReference type="Pfam" id="PF00320">
    <property type="entry name" value="GATA"/>
    <property type="match status" value="1"/>
</dbReference>
<evidence type="ECO:0000256" key="2">
    <source>
        <dbReference type="ARBA" id="ARBA00004123"/>
    </source>
</evidence>
<dbReference type="Proteomes" id="UP000316621">
    <property type="component" value="Chromosome 3"/>
</dbReference>
<dbReference type="AlphaFoldDB" id="A0A4Y7J7B2"/>
<dbReference type="SUPFAM" id="SSF57716">
    <property type="entry name" value="Glucocorticoid receptor-like (DNA-binding domain)"/>
    <property type="match status" value="1"/>
</dbReference>
<evidence type="ECO:0000313" key="17">
    <source>
        <dbReference type="Proteomes" id="UP000316621"/>
    </source>
</evidence>
<keyword evidence="5" id="KW-0863">Zinc-finger</keyword>
<accession>A0A4Y7J7B2</accession>
<dbReference type="InterPro" id="IPR013088">
    <property type="entry name" value="Znf_NHR/GATA"/>
</dbReference>
<dbReference type="GO" id="GO:0005634">
    <property type="term" value="C:nucleus"/>
    <property type="evidence" value="ECO:0007669"/>
    <property type="project" value="UniProtKB-SubCell"/>
</dbReference>
<keyword evidence="17" id="KW-1185">Reference proteome</keyword>
<evidence type="ECO:0000256" key="7">
    <source>
        <dbReference type="ARBA" id="ARBA00023015"/>
    </source>
</evidence>
<dbReference type="InterPro" id="IPR000679">
    <property type="entry name" value="Znf_GATA"/>
</dbReference>
<feature type="region of interest" description="Disordered" evidence="13">
    <location>
        <begin position="37"/>
        <end position="72"/>
    </location>
</feature>
<evidence type="ECO:0000256" key="6">
    <source>
        <dbReference type="ARBA" id="ARBA00022833"/>
    </source>
</evidence>
<feature type="region of interest" description="Disordered" evidence="13">
    <location>
        <begin position="294"/>
        <end position="334"/>
    </location>
</feature>
<dbReference type="InterPro" id="IPR010402">
    <property type="entry name" value="CCT_domain"/>
</dbReference>
<feature type="domain" description="CCT" evidence="14">
    <location>
        <begin position="174"/>
        <end position="216"/>
    </location>
</feature>
<dbReference type="CDD" id="cd00202">
    <property type="entry name" value="ZnF_GATA"/>
    <property type="match status" value="1"/>
</dbReference>
<keyword evidence="9" id="KW-0010">Activator</keyword>
<dbReference type="Gramene" id="RZC55619">
    <property type="protein sequence ID" value="RZC55619"/>
    <property type="gene ID" value="C5167_014480"/>
</dbReference>
<dbReference type="Pfam" id="PF06203">
    <property type="entry name" value="CCT"/>
    <property type="match status" value="1"/>
</dbReference>
<evidence type="ECO:0000313" key="16">
    <source>
        <dbReference type="EMBL" id="RZC55619.1"/>
    </source>
</evidence>
<keyword evidence="10" id="KW-0804">Transcription</keyword>
<keyword evidence="8" id="KW-0238">DNA-binding</keyword>
<comment type="function">
    <text evidence="1">Transcriptional activator that specifically binds 5'-GATA-3' or 5'-GAT-3' motifs within gene promoters.</text>
</comment>
<dbReference type="PANTHER" id="PTHR46125">
    <property type="entry name" value="GATA TRANSCRIPTION FACTOR 28"/>
    <property type="match status" value="1"/>
</dbReference>
<dbReference type="GO" id="GO:0008270">
    <property type="term" value="F:zinc ion binding"/>
    <property type="evidence" value="ECO:0007669"/>
    <property type="project" value="UniProtKB-KW"/>
</dbReference>
<dbReference type="Gene3D" id="3.30.50.10">
    <property type="entry name" value="Erythroid Transcription Factor GATA-1, subunit A"/>
    <property type="match status" value="1"/>
</dbReference>
<dbReference type="PANTHER" id="PTHR46125:SF24">
    <property type="entry name" value="GATA TRANSCRIPTION FACTOR 18"/>
    <property type="match status" value="1"/>
</dbReference>
<sequence length="334" mass="36762">MSRNQNRQDINQSYGHNAVMSNNMIADFHIIDEDFAEEEEDDEAIDKPNNNNLYEQEQDDDNNGLMDGVEEDVPSSYGAAYADVSEVENRRNNSNVVAVREFNNMNQLALSFQGKLRTFDSVTPEKVHAVMLLLGGTEVPGAIDATSSFGLTTAPLSDQTQKGDFPQRASQGQRALALNKYREKRKDHCFDKKIRYAVRKEVAQRMQRKKGQFASSKPTPMESVFWSPSDAPVPVEQLETICTHCGTSSNSTPMMRRGPQGPGSLCNACGLKWANKGTLTDLPRTVAATMKKSVNQGTEMDGANGGKVDGDGGEMRFTSQAPDTVPSRHGNNET</sequence>
<feature type="domain" description="Tify" evidence="15">
    <location>
        <begin position="101"/>
        <end position="136"/>
    </location>
</feature>
<comment type="subcellular location">
    <subcellularLocation>
        <location evidence="2 12">Nucleus</location>
    </subcellularLocation>
</comment>
<evidence type="ECO:0000256" key="13">
    <source>
        <dbReference type="SAM" id="MobiDB-lite"/>
    </source>
</evidence>
<dbReference type="PROSITE" id="PS51320">
    <property type="entry name" value="TIFY"/>
    <property type="match status" value="1"/>
</dbReference>
<keyword evidence="7" id="KW-0805">Transcription regulation</keyword>
<evidence type="ECO:0000256" key="10">
    <source>
        <dbReference type="ARBA" id="ARBA00023163"/>
    </source>
</evidence>
<dbReference type="InterPro" id="IPR045280">
    <property type="entry name" value="TIFY-like"/>
</dbReference>
<reference evidence="16 17" key="1">
    <citation type="journal article" date="2018" name="Science">
        <title>The opium poppy genome and morphinan production.</title>
        <authorList>
            <person name="Guo L."/>
            <person name="Winzer T."/>
            <person name="Yang X."/>
            <person name="Li Y."/>
            <person name="Ning Z."/>
            <person name="He Z."/>
            <person name="Teodor R."/>
            <person name="Lu Y."/>
            <person name="Bowser T.A."/>
            <person name="Graham I.A."/>
            <person name="Ye K."/>
        </authorList>
    </citation>
    <scope>NUCLEOTIDE SEQUENCE [LARGE SCALE GENOMIC DNA]</scope>
    <source>
        <strain evidence="17">cv. HN1</strain>
        <tissue evidence="16">Leaves</tissue>
    </source>
</reference>
<protein>
    <recommendedName>
        <fullName evidence="18">CCT domain-containing protein</fullName>
    </recommendedName>
</protein>
<gene>
    <name evidence="16" type="ORF">C5167_014480</name>
</gene>
<feature type="compositionally biased region" description="Acidic residues" evidence="13">
    <location>
        <begin position="56"/>
        <end position="72"/>
    </location>
</feature>
<keyword evidence="11 12" id="KW-0539">Nucleus</keyword>
<name>A0A4Y7J7B2_PAPSO</name>
<dbReference type="SMART" id="SM00401">
    <property type="entry name" value="ZnF_GATA"/>
    <property type="match status" value="1"/>
</dbReference>
<dbReference type="Pfam" id="PF06200">
    <property type="entry name" value="tify"/>
    <property type="match status" value="1"/>
</dbReference>
<evidence type="ECO:0000256" key="4">
    <source>
        <dbReference type="ARBA" id="ARBA00022723"/>
    </source>
</evidence>
<dbReference type="GO" id="GO:0043565">
    <property type="term" value="F:sequence-specific DNA binding"/>
    <property type="evidence" value="ECO:0007669"/>
    <property type="project" value="InterPro"/>
</dbReference>
<evidence type="ECO:0008006" key="18">
    <source>
        <dbReference type="Google" id="ProtNLM"/>
    </source>
</evidence>
<evidence type="ECO:0000256" key="3">
    <source>
        <dbReference type="ARBA" id="ARBA00007722"/>
    </source>
</evidence>
<evidence type="ECO:0000256" key="5">
    <source>
        <dbReference type="ARBA" id="ARBA00022771"/>
    </source>
</evidence>
<comment type="similarity">
    <text evidence="3">Belongs to the type IV zinc-finger family. Class C subfamily.</text>
</comment>
<evidence type="ECO:0000259" key="14">
    <source>
        <dbReference type="PROSITE" id="PS51017"/>
    </source>
</evidence>
<dbReference type="OrthoDB" id="2162994at2759"/>
<evidence type="ECO:0000259" key="15">
    <source>
        <dbReference type="PROSITE" id="PS51320"/>
    </source>
</evidence>
<dbReference type="OMA" id="ACVCERN"/>
<evidence type="ECO:0000256" key="9">
    <source>
        <dbReference type="ARBA" id="ARBA00023159"/>
    </source>
</evidence>
<dbReference type="EMBL" id="CM010717">
    <property type="protein sequence ID" value="RZC55619.1"/>
    <property type="molecule type" value="Genomic_DNA"/>
</dbReference>
<evidence type="ECO:0000256" key="11">
    <source>
        <dbReference type="ARBA" id="ARBA00023242"/>
    </source>
</evidence>
<proteinExistence type="inferred from homology"/>